<dbReference type="PANTHER" id="PTHR43321">
    <property type="entry name" value="GLUTAMATE DECARBOXYLASE"/>
    <property type="match status" value="1"/>
</dbReference>
<dbReference type="EC" id="4.1.1.15" evidence="3"/>
<keyword evidence="10" id="KW-1185">Reference proteome</keyword>
<evidence type="ECO:0000256" key="4">
    <source>
        <dbReference type="ARBA" id="ARBA00022793"/>
    </source>
</evidence>
<dbReference type="Pfam" id="PF00282">
    <property type="entry name" value="Pyridoxal_deC"/>
    <property type="match status" value="1"/>
</dbReference>
<keyword evidence="6 8" id="KW-0456">Lyase</keyword>
<gene>
    <name evidence="9" type="ORF">H8891_14850</name>
</gene>
<feature type="non-terminal residue" evidence="9">
    <location>
        <position position="1"/>
    </location>
</feature>
<dbReference type="InterPro" id="IPR002129">
    <property type="entry name" value="PyrdxlP-dep_de-COase"/>
</dbReference>
<evidence type="ECO:0000256" key="8">
    <source>
        <dbReference type="RuleBase" id="RU000382"/>
    </source>
</evidence>
<evidence type="ECO:0000256" key="5">
    <source>
        <dbReference type="ARBA" id="ARBA00022898"/>
    </source>
</evidence>
<sequence length="209" mass="24207">MEWDFRLKNVVSISTSGHKYGLVYPGIGWVIWKDEEYLPKELIFEVSYLGGSMPTMAINFSRSASQVIGQYYNFLRLGFEGYRQIHQRTKDVAMYLADEIEKTGLFKIYNNGENLPIVCYRLKDENAVDWTLYDLADRLAMKGWQIPAYPLPINLDKTIIQRIVCRADLSHDMAELFIRDLKAAIKDLNNANVLVHGKKEENKVYGFTH</sequence>
<evidence type="ECO:0000256" key="1">
    <source>
        <dbReference type="ARBA" id="ARBA00001933"/>
    </source>
</evidence>
<dbReference type="InterPro" id="IPR015424">
    <property type="entry name" value="PyrdxlP-dep_Trfase"/>
</dbReference>
<organism evidence="9 10">
    <name type="scientific">Paeniclostridium hominis</name>
    <dbReference type="NCBI Taxonomy" id="2764329"/>
    <lineage>
        <taxon>Bacteria</taxon>
        <taxon>Bacillati</taxon>
        <taxon>Bacillota</taxon>
        <taxon>Clostridia</taxon>
        <taxon>Peptostreptococcales</taxon>
        <taxon>Peptostreptococcaceae</taxon>
        <taxon>Paeniclostridium</taxon>
    </lineage>
</organism>
<evidence type="ECO:0000256" key="2">
    <source>
        <dbReference type="ARBA" id="ARBA00009533"/>
    </source>
</evidence>
<keyword evidence="5 8" id="KW-0663">Pyridoxal phosphate</keyword>
<evidence type="ECO:0000256" key="3">
    <source>
        <dbReference type="ARBA" id="ARBA00012421"/>
    </source>
</evidence>
<comment type="catalytic activity">
    <reaction evidence="7">
        <text>L-glutamate + H(+) = 4-aminobutanoate + CO2</text>
        <dbReference type="Rhea" id="RHEA:17785"/>
        <dbReference type="ChEBI" id="CHEBI:15378"/>
        <dbReference type="ChEBI" id="CHEBI:16526"/>
        <dbReference type="ChEBI" id="CHEBI:29985"/>
        <dbReference type="ChEBI" id="CHEBI:59888"/>
        <dbReference type="EC" id="4.1.1.15"/>
    </reaction>
</comment>
<evidence type="ECO:0000313" key="10">
    <source>
        <dbReference type="Proteomes" id="UP000611796"/>
    </source>
</evidence>
<reference evidence="9 10" key="1">
    <citation type="submission" date="2020-08" db="EMBL/GenBank/DDBJ databases">
        <authorList>
            <person name="Liu C."/>
            <person name="Sun Q."/>
        </authorList>
    </citation>
    <scope>NUCLEOTIDE SEQUENCE [LARGE SCALE GENOMIC DNA]</scope>
    <source>
        <strain evidence="9 10">NSJ-45</strain>
    </source>
</reference>
<evidence type="ECO:0000313" key="9">
    <source>
        <dbReference type="EMBL" id="MBC6005058.1"/>
    </source>
</evidence>
<dbReference type="InterPro" id="IPR010107">
    <property type="entry name" value="Glutamate_decarboxylase"/>
</dbReference>
<dbReference type="EMBL" id="JACRWD010000022">
    <property type="protein sequence ID" value="MBC6005058.1"/>
    <property type="molecule type" value="Genomic_DNA"/>
</dbReference>
<dbReference type="InterPro" id="IPR015421">
    <property type="entry name" value="PyrdxlP-dep_Trfase_major"/>
</dbReference>
<dbReference type="PANTHER" id="PTHR43321:SF3">
    <property type="entry name" value="GLUTAMATE DECARBOXYLASE"/>
    <property type="match status" value="1"/>
</dbReference>
<dbReference type="RefSeq" id="WP_243207859.1">
    <property type="nucleotide sequence ID" value="NZ_JACRWD010000022.1"/>
</dbReference>
<dbReference type="Gene3D" id="3.90.1150.160">
    <property type="match status" value="1"/>
</dbReference>
<evidence type="ECO:0000256" key="7">
    <source>
        <dbReference type="ARBA" id="ARBA00048868"/>
    </source>
</evidence>
<name>A0ABR7K7I3_9FIRM</name>
<accession>A0ABR7K7I3</accession>
<protein>
    <recommendedName>
        <fullName evidence="3">glutamate decarboxylase</fullName>
        <ecNumber evidence="3">4.1.1.15</ecNumber>
    </recommendedName>
</protein>
<proteinExistence type="inferred from homology"/>
<comment type="caution">
    <text evidence="9">The sequence shown here is derived from an EMBL/GenBank/DDBJ whole genome shotgun (WGS) entry which is preliminary data.</text>
</comment>
<comment type="similarity">
    <text evidence="2 8">Belongs to the group II decarboxylase family.</text>
</comment>
<dbReference type="Proteomes" id="UP000611796">
    <property type="component" value="Unassembled WGS sequence"/>
</dbReference>
<evidence type="ECO:0000256" key="6">
    <source>
        <dbReference type="ARBA" id="ARBA00023239"/>
    </source>
</evidence>
<dbReference type="SUPFAM" id="SSF53383">
    <property type="entry name" value="PLP-dependent transferases"/>
    <property type="match status" value="1"/>
</dbReference>
<keyword evidence="4" id="KW-0210">Decarboxylase</keyword>
<dbReference type="Gene3D" id="3.40.640.10">
    <property type="entry name" value="Type I PLP-dependent aspartate aminotransferase-like (Major domain)"/>
    <property type="match status" value="1"/>
</dbReference>
<comment type="cofactor">
    <cofactor evidence="1 8">
        <name>pyridoxal 5'-phosphate</name>
        <dbReference type="ChEBI" id="CHEBI:597326"/>
    </cofactor>
</comment>